<evidence type="ECO:0000259" key="3">
    <source>
        <dbReference type="Pfam" id="PF25166"/>
    </source>
</evidence>
<dbReference type="Proteomes" id="UP000790580">
    <property type="component" value="Unassembled WGS sequence"/>
</dbReference>
<evidence type="ECO:0000313" key="5">
    <source>
        <dbReference type="Proteomes" id="UP000790580"/>
    </source>
</evidence>
<comment type="caution">
    <text evidence="4">The sequence shown here is derived from an EMBL/GenBank/DDBJ whole genome shotgun (WGS) entry which is preliminary data.</text>
</comment>
<evidence type="ECO:0000259" key="2">
    <source>
        <dbReference type="Pfam" id="PF25164"/>
    </source>
</evidence>
<dbReference type="Pfam" id="PF25166">
    <property type="entry name" value="CoiA_C"/>
    <property type="match status" value="1"/>
</dbReference>
<evidence type="ECO:0000313" key="4">
    <source>
        <dbReference type="EMBL" id="MBU9721783.1"/>
    </source>
</evidence>
<protein>
    <submittedName>
        <fullName evidence="4">Competence protein CoiA</fullName>
    </submittedName>
</protein>
<gene>
    <name evidence="4" type="ORF">KS407_10095</name>
</gene>
<dbReference type="EMBL" id="JAHQCR010000045">
    <property type="protein sequence ID" value="MBU9721783.1"/>
    <property type="molecule type" value="Genomic_DNA"/>
</dbReference>
<dbReference type="RefSeq" id="WP_088075959.1">
    <property type="nucleotide sequence ID" value="NZ_JAHQCR010000045.1"/>
</dbReference>
<reference evidence="4 5" key="1">
    <citation type="submission" date="2021-06" db="EMBL/GenBank/DDBJ databases">
        <title>Bacillus sp. RD4P76, an endophyte from a halophyte.</title>
        <authorList>
            <person name="Sun J.-Q."/>
        </authorList>
    </citation>
    <scope>NUCLEOTIDE SEQUENCE [LARGE SCALE GENOMIC DNA]</scope>
    <source>
        <strain evidence="4 5">JCM 17098</strain>
    </source>
</reference>
<dbReference type="InterPro" id="IPR057253">
    <property type="entry name" value="CoiA-like_N"/>
</dbReference>
<accession>A0ABS6JT77</accession>
<proteinExistence type="predicted"/>
<feature type="domain" description="Competence protein CoiA C-terminal" evidence="3">
    <location>
        <begin position="240"/>
        <end position="373"/>
    </location>
</feature>
<dbReference type="InterPro" id="IPR010330">
    <property type="entry name" value="CoiA_nuc"/>
</dbReference>
<dbReference type="Pfam" id="PF06054">
    <property type="entry name" value="CoiA_nuc"/>
    <property type="match status" value="1"/>
</dbReference>
<feature type="domain" description="Competence protein CoiA-like N-terminal" evidence="2">
    <location>
        <begin position="19"/>
        <end position="64"/>
    </location>
</feature>
<dbReference type="InterPro" id="IPR057252">
    <property type="entry name" value="CoiA_C"/>
</dbReference>
<sequence length="413" mass="49097">MFVAEKKDGTIINLFGEVWNRDDLLQERKATVFYCPKCKEKVTLKLGNYQAWHFAHLPHSQCSLASSGGETKEHGMAKHMIFNWLSSHGYDPKLEFFIPEINQRADIFVRMNKEPFIFEIQRSTLSNEDYLRRRKGYEDLGYEQIWIGLTSQLRQQYYEFSSSQLNQILIRFKPNPVALYLDIEKQLWLQLTDFFSLSPQKTMAIPKTMSLSVPPVELLQDDASFSPALSFYDDLCFSRWLSNTKKKRLRGYMRLSKTEWTLHNLFQQYHVNLNYFPALACLPLRSNLYFQTHPQWWQSWIILTIINPSELNTSVSLSTLTNKMFLQLKCMQYRPFPLHPKSMLRHALEEYFDILCKFHVLEKHFAGVYYIRNHININKQLDTLCMDDVYVQKKIKEEWRENYLGFRKVIKGV</sequence>
<name>A0ABS6JT77_9BACI</name>
<dbReference type="Pfam" id="PF25164">
    <property type="entry name" value="CoiA_N"/>
    <property type="match status" value="1"/>
</dbReference>
<feature type="domain" description="Competence protein CoiA nuclease-like" evidence="1">
    <location>
        <begin position="70"/>
        <end position="212"/>
    </location>
</feature>
<organism evidence="4 5">
    <name type="scientific">Evansella alkalicola</name>
    <dbReference type="NCBI Taxonomy" id="745819"/>
    <lineage>
        <taxon>Bacteria</taxon>
        <taxon>Bacillati</taxon>
        <taxon>Bacillota</taxon>
        <taxon>Bacilli</taxon>
        <taxon>Bacillales</taxon>
        <taxon>Bacillaceae</taxon>
        <taxon>Evansella</taxon>
    </lineage>
</organism>
<evidence type="ECO:0000259" key="1">
    <source>
        <dbReference type="Pfam" id="PF06054"/>
    </source>
</evidence>
<keyword evidence="5" id="KW-1185">Reference proteome</keyword>